<keyword evidence="7" id="KW-0804">Transcription</keyword>
<dbReference type="PANTHER" id="PTHR42713">
    <property type="entry name" value="HISTIDINE KINASE-RELATED"/>
    <property type="match status" value="1"/>
</dbReference>
<protein>
    <recommendedName>
        <fullName evidence="13">AraC family transcriptional regulator</fullName>
    </recommendedName>
</protein>
<keyword evidence="5" id="KW-0805">Transcription regulation</keyword>
<evidence type="ECO:0000256" key="4">
    <source>
        <dbReference type="ARBA" id="ARBA00023012"/>
    </source>
</evidence>
<evidence type="ECO:0000256" key="7">
    <source>
        <dbReference type="ARBA" id="ARBA00023163"/>
    </source>
</evidence>
<evidence type="ECO:0000256" key="2">
    <source>
        <dbReference type="ARBA" id="ARBA00022490"/>
    </source>
</evidence>
<dbReference type="Pfam" id="PF00072">
    <property type="entry name" value="Response_reg"/>
    <property type="match status" value="1"/>
</dbReference>
<dbReference type="PROSITE" id="PS01124">
    <property type="entry name" value="HTH_ARAC_FAMILY_2"/>
    <property type="match status" value="1"/>
</dbReference>
<evidence type="ECO:0000256" key="3">
    <source>
        <dbReference type="ARBA" id="ARBA00022553"/>
    </source>
</evidence>
<dbReference type="SUPFAM" id="SSF52172">
    <property type="entry name" value="CheY-like"/>
    <property type="match status" value="1"/>
</dbReference>
<dbReference type="PANTHER" id="PTHR42713:SF3">
    <property type="entry name" value="TRANSCRIPTIONAL REGULATORY PROTEIN HPTR"/>
    <property type="match status" value="1"/>
</dbReference>
<dbReference type="KEGG" id="pswu:SY83_20390"/>
<dbReference type="GO" id="GO:0043565">
    <property type="term" value="F:sequence-specific DNA binding"/>
    <property type="evidence" value="ECO:0007669"/>
    <property type="project" value="InterPro"/>
</dbReference>
<keyword evidence="2" id="KW-0963">Cytoplasm</keyword>
<organism evidence="11 12">
    <name type="scientific">Paenibacillus swuensis</name>
    <dbReference type="NCBI Taxonomy" id="1178515"/>
    <lineage>
        <taxon>Bacteria</taxon>
        <taxon>Bacillati</taxon>
        <taxon>Bacillota</taxon>
        <taxon>Bacilli</taxon>
        <taxon>Bacillales</taxon>
        <taxon>Paenibacillaceae</taxon>
        <taxon>Paenibacillus</taxon>
    </lineage>
</organism>
<evidence type="ECO:0000256" key="8">
    <source>
        <dbReference type="PROSITE-ProRule" id="PRU00169"/>
    </source>
</evidence>
<dbReference type="PROSITE" id="PS50110">
    <property type="entry name" value="RESPONSE_REGULATORY"/>
    <property type="match status" value="1"/>
</dbReference>
<keyword evidence="12" id="KW-1185">Reference proteome</keyword>
<dbReference type="InterPro" id="IPR001789">
    <property type="entry name" value="Sig_transdc_resp-reg_receiver"/>
</dbReference>
<evidence type="ECO:0000313" key="11">
    <source>
        <dbReference type="EMBL" id="ANE48257.1"/>
    </source>
</evidence>
<sequence length="533" mass="62317">MIRILIVEDEFLVRVGLKTFVPWDEHGFHLIGEAANGIEALQILEQSTCDIILTDISMPVMDGLTLLEQVKMKYPHMKSIILSNLHDFQYVRRALQLGSLDYVLKLTMEPEELQEKLLTLKAVIEKERSEEILNRHLNSRISRLQEQFSERRFCDIITKMCSRKEIEETFRENGYTSIEGPFYLTSIKIGHYQKVLGENKYKSEKLLGYSVSNVLQEVLKGHMQGEYIELEPGTYALLTQQCSIPMLEEMRDCVARYLKLTVSFGISCLCADIYGIHNAYEEAETALQQQFYMGMGHIVQFEPMLEHPNDASLSFLKMQGEQWTRRIEQRDEAAMLVGLEDLYRFVVQERRWHPETVKEAWIELIYHFSQNLQEIGGDIYSVLPYEDKNPFHAIRAADTMEDIYEWLRGWIPLYLSYVKECSNKQWRPEIQTVVKMILEQYATGLKVSDLARAVNFTDAYLSVLFKKETGETIIDCIIRHKMRKAREMLKDPSVKIYEVSDAIGYTDPNYFAKLFKKVEGIYPLEFRKKYLNN</sequence>
<evidence type="ECO:0000256" key="5">
    <source>
        <dbReference type="ARBA" id="ARBA00023015"/>
    </source>
</evidence>
<feature type="domain" description="HTH araC/xylS-type" evidence="9">
    <location>
        <begin position="431"/>
        <end position="529"/>
    </location>
</feature>
<keyword evidence="4" id="KW-0902">Two-component regulatory system</keyword>
<dbReference type="RefSeq" id="WP_068609887.1">
    <property type="nucleotide sequence ID" value="NZ_CP011388.1"/>
</dbReference>
<dbReference type="SMART" id="SM00448">
    <property type="entry name" value="REC"/>
    <property type="match status" value="1"/>
</dbReference>
<evidence type="ECO:0008006" key="13">
    <source>
        <dbReference type="Google" id="ProtNLM"/>
    </source>
</evidence>
<dbReference type="Proteomes" id="UP000076927">
    <property type="component" value="Chromosome"/>
</dbReference>
<dbReference type="PATRIC" id="fig|1178515.4.peg.4127"/>
<keyword evidence="3 8" id="KW-0597">Phosphoprotein</keyword>
<evidence type="ECO:0000313" key="12">
    <source>
        <dbReference type="Proteomes" id="UP000076927"/>
    </source>
</evidence>
<dbReference type="CDD" id="cd17536">
    <property type="entry name" value="REC_YesN-like"/>
    <property type="match status" value="1"/>
</dbReference>
<reference evidence="11 12" key="1">
    <citation type="submission" date="2015-01" db="EMBL/GenBank/DDBJ databases">
        <title>Paenibacillus swuensis/DY6/whole genome sequencing.</title>
        <authorList>
            <person name="Kim M.K."/>
            <person name="Srinivasan S."/>
            <person name="Lee J.-J."/>
        </authorList>
    </citation>
    <scope>NUCLEOTIDE SEQUENCE [LARGE SCALE GENOMIC DNA]</scope>
    <source>
        <strain evidence="11 12">DY6</strain>
    </source>
</reference>
<dbReference type="GO" id="GO:0000160">
    <property type="term" value="P:phosphorelay signal transduction system"/>
    <property type="evidence" value="ECO:0007669"/>
    <property type="project" value="UniProtKB-KW"/>
</dbReference>
<evidence type="ECO:0000256" key="6">
    <source>
        <dbReference type="ARBA" id="ARBA00023125"/>
    </source>
</evidence>
<evidence type="ECO:0000259" key="10">
    <source>
        <dbReference type="PROSITE" id="PS50110"/>
    </source>
</evidence>
<name>A0A172TN55_9BACL</name>
<evidence type="ECO:0000259" key="9">
    <source>
        <dbReference type="PROSITE" id="PS01124"/>
    </source>
</evidence>
<keyword evidence="6" id="KW-0238">DNA-binding</keyword>
<dbReference type="Pfam" id="PF12833">
    <property type="entry name" value="HTH_18"/>
    <property type="match status" value="1"/>
</dbReference>
<dbReference type="GO" id="GO:0003700">
    <property type="term" value="F:DNA-binding transcription factor activity"/>
    <property type="evidence" value="ECO:0007669"/>
    <property type="project" value="InterPro"/>
</dbReference>
<dbReference type="SUPFAM" id="SSF46689">
    <property type="entry name" value="Homeodomain-like"/>
    <property type="match status" value="2"/>
</dbReference>
<comment type="subcellular location">
    <subcellularLocation>
        <location evidence="1">Cytoplasm</location>
    </subcellularLocation>
</comment>
<evidence type="ECO:0000256" key="1">
    <source>
        <dbReference type="ARBA" id="ARBA00004496"/>
    </source>
</evidence>
<dbReference type="STRING" id="1178515.SY83_20390"/>
<accession>A0A172TN55</accession>
<proteinExistence type="predicted"/>
<feature type="domain" description="Response regulatory" evidence="10">
    <location>
        <begin position="3"/>
        <end position="120"/>
    </location>
</feature>
<feature type="modified residue" description="4-aspartylphosphate" evidence="8">
    <location>
        <position position="55"/>
    </location>
</feature>
<dbReference type="Gene3D" id="3.40.50.2300">
    <property type="match status" value="1"/>
</dbReference>
<dbReference type="GO" id="GO:0005737">
    <property type="term" value="C:cytoplasm"/>
    <property type="evidence" value="ECO:0007669"/>
    <property type="project" value="UniProtKB-SubCell"/>
</dbReference>
<dbReference type="AlphaFoldDB" id="A0A172TN55"/>
<dbReference type="InterPro" id="IPR009057">
    <property type="entry name" value="Homeodomain-like_sf"/>
</dbReference>
<dbReference type="EMBL" id="CP011388">
    <property type="protein sequence ID" value="ANE48257.1"/>
    <property type="molecule type" value="Genomic_DNA"/>
</dbReference>
<gene>
    <name evidence="11" type="ORF">SY83_20390</name>
</gene>
<dbReference type="OrthoDB" id="9794370at2"/>
<dbReference type="InterPro" id="IPR011006">
    <property type="entry name" value="CheY-like_superfamily"/>
</dbReference>
<dbReference type="InterPro" id="IPR051552">
    <property type="entry name" value="HptR"/>
</dbReference>
<dbReference type="InterPro" id="IPR018060">
    <property type="entry name" value="HTH_AraC"/>
</dbReference>
<dbReference type="SMART" id="SM00342">
    <property type="entry name" value="HTH_ARAC"/>
    <property type="match status" value="1"/>
</dbReference>
<dbReference type="Gene3D" id="1.10.10.60">
    <property type="entry name" value="Homeodomain-like"/>
    <property type="match status" value="2"/>
</dbReference>